<evidence type="ECO:0000313" key="4">
    <source>
        <dbReference type="Proteomes" id="UP000094969"/>
    </source>
</evidence>
<dbReference type="InterPro" id="IPR036291">
    <property type="entry name" value="NAD(P)-bd_dom_sf"/>
</dbReference>
<dbReference type="EMBL" id="CP017147">
    <property type="protein sequence ID" value="AOO81451.1"/>
    <property type="molecule type" value="Genomic_DNA"/>
</dbReference>
<gene>
    <name evidence="3" type="ORF">BHK69_14195</name>
</gene>
<dbReference type="PANTHER" id="PTHR42760">
    <property type="entry name" value="SHORT-CHAIN DEHYDROGENASES/REDUCTASES FAMILY MEMBER"/>
    <property type="match status" value="1"/>
</dbReference>
<dbReference type="Gene3D" id="3.40.50.720">
    <property type="entry name" value="NAD(P)-binding Rossmann-like Domain"/>
    <property type="match status" value="1"/>
</dbReference>
<keyword evidence="4" id="KW-1185">Reference proteome</keyword>
<dbReference type="InterPro" id="IPR002347">
    <property type="entry name" value="SDR_fam"/>
</dbReference>
<dbReference type="GO" id="GO:0016616">
    <property type="term" value="F:oxidoreductase activity, acting on the CH-OH group of donors, NAD or NADP as acceptor"/>
    <property type="evidence" value="ECO:0007669"/>
    <property type="project" value="TreeGrafter"/>
</dbReference>
<dbReference type="KEGG" id="bvv:BHK69_14195"/>
<protein>
    <submittedName>
        <fullName evidence="3">Dehydrogenase</fullName>
    </submittedName>
</protein>
<dbReference type="Pfam" id="PF13561">
    <property type="entry name" value="adh_short_C2"/>
    <property type="match status" value="1"/>
</dbReference>
<dbReference type="OrthoDB" id="9790146at2"/>
<evidence type="ECO:0000256" key="1">
    <source>
        <dbReference type="ARBA" id="ARBA00006484"/>
    </source>
</evidence>
<dbReference type="PANTHER" id="PTHR42760:SF133">
    <property type="entry name" value="3-OXOACYL-[ACYL-CARRIER-PROTEIN] REDUCTASE"/>
    <property type="match status" value="1"/>
</dbReference>
<dbReference type="RefSeq" id="WP_069690665.1">
    <property type="nucleotide sequence ID" value="NZ_CP017147.1"/>
</dbReference>
<proteinExistence type="inferred from homology"/>
<dbReference type="CDD" id="cd05233">
    <property type="entry name" value="SDR_c"/>
    <property type="match status" value="1"/>
</dbReference>
<evidence type="ECO:0000313" key="3">
    <source>
        <dbReference type="EMBL" id="AOO81451.1"/>
    </source>
</evidence>
<organism evidence="3 4">
    <name type="scientific">Bosea vaviloviae</name>
    <dbReference type="NCBI Taxonomy" id="1526658"/>
    <lineage>
        <taxon>Bacteria</taxon>
        <taxon>Pseudomonadati</taxon>
        <taxon>Pseudomonadota</taxon>
        <taxon>Alphaproteobacteria</taxon>
        <taxon>Hyphomicrobiales</taxon>
        <taxon>Boseaceae</taxon>
        <taxon>Bosea</taxon>
    </lineage>
</organism>
<dbReference type="STRING" id="1526658.BHK69_14195"/>
<dbReference type="AlphaFoldDB" id="A0A1D7U260"/>
<dbReference type="Proteomes" id="UP000094969">
    <property type="component" value="Chromosome"/>
</dbReference>
<keyword evidence="2" id="KW-0560">Oxidoreductase</keyword>
<dbReference type="FunFam" id="3.40.50.720:FF:000084">
    <property type="entry name" value="Short-chain dehydrogenase reductase"/>
    <property type="match status" value="1"/>
</dbReference>
<dbReference type="GO" id="GO:0006633">
    <property type="term" value="P:fatty acid biosynthetic process"/>
    <property type="evidence" value="ECO:0007669"/>
    <property type="project" value="TreeGrafter"/>
</dbReference>
<dbReference type="PRINTS" id="PR00081">
    <property type="entry name" value="GDHRDH"/>
</dbReference>
<dbReference type="PROSITE" id="PS00061">
    <property type="entry name" value="ADH_SHORT"/>
    <property type="match status" value="1"/>
</dbReference>
<dbReference type="NCBIfam" id="NF005559">
    <property type="entry name" value="PRK07231.1"/>
    <property type="match status" value="1"/>
</dbReference>
<dbReference type="GO" id="GO:0048038">
    <property type="term" value="F:quinone binding"/>
    <property type="evidence" value="ECO:0007669"/>
    <property type="project" value="TreeGrafter"/>
</dbReference>
<reference evidence="3 4" key="1">
    <citation type="journal article" date="2015" name="Antonie Van Leeuwenhoek">
        <title>Bosea vaviloviae sp. nov., a new species of slow-growing rhizobia isolated from nodules of the relict species Vavilovia formosa (Stev.) Fed.</title>
        <authorList>
            <person name="Safronova V.I."/>
            <person name="Kuznetsova I.G."/>
            <person name="Sazanova A.L."/>
            <person name="Kimeklis A.K."/>
            <person name="Belimov A.A."/>
            <person name="Andronov E.E."/>
            <person name="Pinaev A.G."/>
            <person name="Chizhevskaya E.P."/>
            <person name="Pukhaev A.R."/>
            <person name="Popov K.P."/>
            <person name="Willems A."/>
            <person name="Tikhonovich I.A."/>
        </authorList>
    </citation>
    <scope>NUCLEOTIDE SEQUENCE [LARGE SCALE GENOMIC DNA]</scope>
    <source>
        <strain evidence="3 4">Vaf18</strain>
    </source>
</reference>
<comment type="similarity">
    <text evidence="1">Belongs to the short-chain dehydrogenases/reductases (SDR) family.</text>
</comment>
<name>A0A1D7U260_9HYPH</name>
<sequence length="270" mass="27774">MRLVGKTAVVTGAARGIGRACAERLLAEGARVVIADIDSVRLAETAAALGNTDTVLAVVTDVSDKAQVEALIAAAVSQFGRVDIMLNNAGIAMVQGFLDVTKADYDKVLGINLEGAFWGTQAAARQMIAQGQSGGGQGGVIINMSSINSGLANPNVATYAITKGGMNQITSTAAVAFARDGIRVVGVGPGTIDTEMIRGDFVASATDRTIIARTPLGRYGTAAEIAAVVAFLASDDASYITGETIYPDGGRRVLNYVMPEHVVPEQEAVS</sequence>
<dbReference type="InterPro" id="IPR020904">
    <property type="entry name" value="Sc_DH/Rdtase_CS"/>
</dbReference>
<dbReference type="SUPFAM" id="SSF51735">
    <property type="entry name" value="NAD(P)-binding Rossmann-fold domains"/>
    <property type="match status" value="1"/>
</dbReference>
<evidence type="ECO:0000256" key="2">
    <source>
        <dbReference type="ARBA" id="ARBA00023002"/>
    </source>
</evidence>
<dbReference type="PRINTS" id="PR00080">
    <property type="entry name" value="SDRFAMILY"/>
</dbReference>
<accession>A0A1D7U260</accession>